<dbReference type="AlphaFoldDB" id="A0ABC8QRZ5"/>
<evidence type="ECO:0000313" key="3">
    <source>
        <dbReference type="Proteomes" id="UP001642360"/>
    </source>
</evidence>
<protein>
    <submittedName>
        <fullName evidence="2">Uncharacterized protein</fullName>
    </submittedName>
</protein>
<organism evidence="2 3">
    <name type="scientific">Ilex paraguariensis</name>
    <name type="common">yerba mate</name>
    <dbReference type="NCBI Taxonomy" id="185542"/>
    <lineage>
        <taxon>Eukaryota</taxon>
        <taxon>Viridiplantae</taxon>
        <taxon>Streptophyta</taxon>
        <taxon>Embryophyta</taxon>
        <taxon>Tracheophyta</taxon>
        <taxon>Spermatophyta</taxon>
        <taxon>Magnoliopsida</taxon>
        <taxon>eudicotyledons</taxon>
        <taxon>Gunneridae</taxon>
        <taxon>Pentapetalae</taxon>
        <taxon>asterids</taxon>
        <taxon>campanulids</taxon>
        <taxon>Aquifoliales</taxon>
        <taxon>Aquifoliaceae</taxon>
        <taxon>Ilex</taxon>
    </lineage>
</organism>
<evidence type="ECO:0000313" key="2">
    <source>
        <dbReference type="EMBL" id="CAK9135498.1"/>
    </source>
</evidence>
<accession>A0ABC8QRZ5</accession>
<proteinExistence type="predicted"/>
<dbReference type="EMBL" id="CAUOFW020000714">
    <property type="protein sequence ID" value="CAK9135498.1"/>
    <property type="molecule type" value="Genomic_DNA"/>
</dbReference>
<evidence type="ECO:0000256" key="1">
    <source>
        <dbReference type="SAM" id="MobiDB-lite"/>
    </source>
</evidence>
<feature type="region of interest" description="Disordered" evidence="1">
    <location>
        <begin position="1"/>
        <end position="109"/>
    </location>
</feature>
<keyword evidence="3" id="KW-1185">Reference proteome</keyword>
<feature type="compositionally biased region" description="Gly residues" evidence="1">
    <location>
        <begin position="19"/>
        <end position="40"/>
    </location>
</feature>
<gene>
    <name evidence="2" type="ORF">ILEXP_LOCUS2449</name>
</gene>
<sequence length="192" mass="20359">MYFFLEVSTERGRENRGSGRSGRGSGGTGSNRGGGGGRGGNYPRYQHHQRGQHQSGGGGRGLGRGWFPTQTGDQQRGNRLGQRRQGGGAYRAHQHGGQGVRPTRVESSEGCVVGGGGGVRTGRPCGPTFVPGQSQPRSVPAPVIPNIQSFEISEQNPRSTLLDALQEISLLAAKVLVTKFISSLNPNVLWQK</sequence>
<name>A0ABC8QRZ5_9AQUA</name>
<dbReference type="Proteomes" id="UP001642360">
    <property type="component" value="Unassembled WGS sequence"/>
</dbReference>
<feature type="compositionally biased region" description="Basic and acidic residues" evidence="1">
    <location>
        <begin position="8"/>
        <end position="17"/>
    </location>
</feature>
<reference evidence="2 3" key="1">
    <citation type="submission" date="2024-02" db="EMBL/GenBank/DDBJ databases">
        <authorList>
            <person name="Vignale AGUSTIN F."/>
            <person name="Sosa J E."/>
            <person name="Modenutti C."/>
        </authorList>
    </citation>
    <scope>NUCLEOTIDE SEQUENCE [LARGE SCALE GENOMIC DNA]</scope>
</reference>
<comment type="caution">
    <text evidence="2">The sequence shown here is derived from an EMBL/GenBank/DDBJ whole genome shotgun (WGS) entry which is preliminary data.</text>
</comment>
<feature type="compositionally biased region" description="Gly residues" evidence="1">
    <location>
        <begin position="54"/>
        <end position="64"/>
    </location>
</feature>